<sequence length="274" mass="30690">MSCQNTPLGLPSSNQAINKNEYQQEHHLIEDNVTVPQTPRSPHFVLTAANRQIVDFSYEQGTWQASLSLTEIFLEKDNLIKVPVYYESGYTLEKVAACRVAKQRKLVHIIPSKVNSKQPGYVYIGRKKDQHSLSYESNSATMQNVSQPLLLENTHPFDLPQSNNLEYSQTQAIVDEPGVMTNNAYMPISLGVSTAESKHKRNNMAAQSRASFTVRQQHTLRQRTKKAASKCNQAEGVIQMEPIKLGEVLVDKDLTDTAMPKLPVSFIGNMSLNS</sequence>
<proteinExistence type="predicted"/>
<dbReference type="Proteomes" id="UP000001227">
    <property type="component" value="Chromosome"/>
</dbReference>
<reference evidence="1 2" key="1">
    <citation type="journal article" date="2010" name="J. Bacteriol.">
        <title>The genome of the amoeba symbiont 'Candidatus Amoebophilus asiaticus' reveals common mechanisms for host cell interaction among amoeba-associated bacteria.</title>
        <authorList>
            <person name="Schmitz-Esser S."/>
            <person name="Tischler P."/>
            <person name="Arnold R."/>
            <person name="Montanaro J."/>
            <person name="Wagner M."/>
            <person name="Rattei T."/>
            <person name="Horn M."/>
        </authorList>
    </citation>
    <scope>NUCLEOTIDE SEQUENCE [LARGE SCALE GENOMIC DNA]</scope>
    <source>
        <strain evidence="1 2">5a2</strain>
    </source>
</reference>
<accession>C3L4I8</accession>
<organism evidence="1 2">
    <name type="scientific">Amoebophilus asiaticus (strain 5a2)</name>
    <dbReference type="NCBI Taxonomy" id="452471"/>
    <lineage>
        <taxon>Bacteria</taxon>
        <taxon>Pseudomonadati</taxon>
        <taxon>Bacteroidota</taxon>
        <taxon>Cytophagia</taxon>
        <taxon>Cytophagales</taxon>
        <taxon>Amoebophilaceae</taxon>
        <taxon>Candidatus Amoebophilus</taxon>
    </lineage>
</organism>
<evidence type="ECO:0000313" key="2">
    <source>
        <dbReference type="Proteomes" id="UP000001227"/>
    </source>
</evidence>
<dbReference type="EMBL" id="CP001102">
    <property type="protein sequence ID" value="ACP20906.1"/>
    <property type="molecule type" value="Genomic_DNA"/>
</dbReference>
<gene>
    <name evidence="1" type="ordered locus">Aasi_1578</name>
</gene>
<dbReference type="KEGG" id="aas:Aasi_1578"/>
<evidence type="ECO:0000313" key="1">
    <source>
        <dbReference type="EMBL" id="ACP20906.1"/>
    </source>
</evidence>
<dbReference type="AlphaFoldDB" id="C3L4I8"/>
<name>C3L4I8_AMOA5</name>
<dbReference type="STRING" id="452471.Aasi_1578"/>
<dbReference type="HOGENOM" id="CLU_1014266_0_0_10"/>
<protein>
    <submittedName>
        <fullName evidence="1">Uncharacterized protein</fullName>
    </submittedName>
</protein>
<keyword evidence="2" id="KW-1185">Reference proteome</keyword>